<dbReference type="InterPro" id="IPR046372">
    <property type="entry name" value="PARG_cat_C"/>
</dbReference>
<comment type="similarity">
    <text evidence="1">Belongs to the poly(ADP-ribose) glycohydrolase family.</text>
</comment>
<dbReference type="InterPro" id="IPR007724">
    <property type="entry name" value="Poly_GlycHdrlase"/>
</dbReference>
<evidence type="ECO:0000256" key="3">
    <source>
        <dbReference type="ARBA" id="ARBA00022801"/>
    </source>
</evidence>
<feature type="compositionally biased region" description="Basic and acidic residues" evidence="6">
    <location>
        <begin position="842"/>
        <end position="867"/>
    </location>
</feature>
<feature type="active site" evidence="4">
    <location>
        <position position="267"/>
    </location>
</feature>
<feature type="binding site" evidence="5">
    <location>
        <position position="252"/>
    </location>
    <ligand>
        <name>substrate</name>
    </ligand>
</feature>
<dbReference type="AlphaFoldDB" id="A0A9W9YHU7"/>
<dbReference type="OrthoDB" id="1937899at2759"/>
<dbReference type="GO" id="GO:1990966">
    <property type="term" value="P:ATP generation from poly-ADP-D-ribose"/>
    <property type="evidence" value="ECO:0007669"/>
    <property type="project" value="TreeGrafter"/>
</dbReference>
<evidence type="ECO:0000256" key="1">
    <source>
        <dbReference type="ARBA" id="ARBA00009545"/>
    </source>
</evidence>
<evidence type="ECO:0000256" key="4">
    <source>
        <dbReference type="PIRSR" id="PIRSR607724-1"/>
    </source>
</evidence>
<evidence type="ECO:0000259" key="8">
    <source>
        <dbReference type="Pfam" id="PF20811"/>
    </source>
</evidence>
<dbReference type="Pfam" id="PF20811">
    <property type="entry name" value="PARG_cat_N"/>
    <property type="match status" value="1"/>
</dbReference>
<comment type="caution">
    <text evidence="9">The sequence shown here is derived from an EMBL/GenBank/DDBJ whole genome shotgun (WGS) entry which is preliminary data.</text>
</comment>
<dbReference type="PANTHER" id="PTHR12837:SF0">
    <property type="entry name" value="POLY(ADP-RIBOSE) GLYCOHYDROLASE"/>
    <property type="match status" value="1"/>
</dbReference>
<evidence type="ECO:0000256" key="6">
    <source>
        <dbReference type="SAM" id="MobiDB-lite"/>
    </source>
</evidence>
<dbReference type="GO" id="GO:0006282">
    <property type="term" value="P:regulation of DNA repair"/>
    <property type="evidence" value="ECO:0007669"/>
    <property type="project" value="InterPro"/>
</dbReference>
<dbReference type="InterPro" id="IPR048362">
    <property type="entry name" value="PARG_helical"/>
</dbReference>
<feature type="active site" evidence="4">
    <location>
        <position position="268"/>
    </location>
</feature>
<feature type="region of interest" description="Disordered" evidence="6">
    <location>
        <begin position="377"/>
        <end position="396"/>
    </location>
</feature>
<feature type="binding site" evidence="5">
    <location>
        <position position="266"/>
    </location>
    <ligand>
        <name>substrate</name>
    </ligand>
</feature>
<protein>
    <recommendedName>
        <fullName evidence="2">poly(ADP-ribose) glycohydrolase</fullName>
        <ecNumber evidence="2">3.2.1.143</ecNumber>
    </recommendedName>
</protein>
<evidence type="ECO:0000256" key="2">
    <source>
        <dbReference type="ARBA" id="ARBA00012255"/>
    </source>
</evidence>
<feature type="domain" description="PARG helical" evidence="8">
    <location>
        <begin position="86"/>
        <end position="204"/>
    </location>
</feature>
<dbReference type="GO" id="GO:0005975">
    <property type="term" value="P:carbohydrate metabolic process"/>
    <property type="evidence" value="ECO:0007669"/>
    <property type="project" value="InterPro"/>
</dbReference>
<feature type="binding site" evidence="5">
    <location>
        <position position="307"/>
    </location>
    <ligand>
        <name>substrate</name>
    </ligand>
</feature>
<proteinExistence type="inferred from homology"/>
<keyword evidence="3" id="KW-0378">Hydrolase</keyword>
<feature type="compositionally biased region" description="Polar residues" evidence="6">
    <location>
        <begin position="900"/>
        <end position="912"/>
    </location>
</feature>
<feature type="active site" evidence="4">
    <location>
        <position position="249"/>
    </location>
</feature>
<reference evidence="9" key="1">
    <citation type="submission" date="2023-01" db="EMBL/GenBank/DDBJ databases">
        <title>Genome assembly of the deep-sea coral Lophelia pertusa.</title>
        <authorList>
            <person name="Herrera S."/>
            <person name="Cordes E."/>
        </authorList>
    </citation>
    <scope>NUCLEOTIDE SEQUENCE</scope>
    <source>
        <strain evidence="9">USNM1676648</strain>
        <tissue evidence="9">Polyp</tissue>
    </source>
</reference>
<dbReference type="GO" id="GO:0009225">
    <property type="term" value="P:nucleotide-sugar metabolic process"/>
    <property type="evidence" value="ECO:0007669"/>
    <property type="project" value="TreeGrafter"/>
</dbReference>
<evidence type="ECO:0000259" key="7">
    <source>
        <dbReference type="Pfam" id="PF05028"/>
    </source>
</evidence>
<dbReference type="GO" id="GO:0005737">
    <property type="term" value="C:cytoplasm"/>
    <property type="evidence" value="ECO:0007669"/>
    <property type="project" value="TreeGrafter"/>
</dbReference>
<name>A0A9W9YHU7_9CNID</name>
<gene>
    <name evidence="9" type="ORF">OS493_037206</name>
</gene>
<dbReference type="GO" id="GO:0004649">
    <property type="term" value="F:poly(ADP-ribose) glycohydrolase activity"/>
    <property type="evidence" value="ECO:0007669"/>
    <property type="project" value="UniProtKB-EC"/>
</dbReference>
<dbReference type="GO" id="GO:0005634">
    <property type="term" value="C:nucleus"/>
    <property type="evidence" value="ECO:0007669"/>
    <property type="project" value="TreeGrafter"/>
</dbReference>
<dbReference type="EMBL" id="MU827369">
    <property type="protein sequence ID" value="KAJ7351024.1"/>
    <property type="molecule type" value="Genomic_DNA"/>
</dbReference>
<dbReference type="Pfam" id="PF05028">
    <property type="entry name" value="PARG_cat_C"/>
    <property type="match status" value="1"/>
</dbReference>
<feature type="compositionally biased region" description="Acidic residues" evidence="6">
    <location>
        <begin position="872"/>
        <end position="888"/>
    </location>
</feature>
<dbReference type="EC" id="3.2.1.143" evidence="2"/>
<feature type="compositionally biased region" description="Acidic residues" evidence="6">
    <location>
        <begin position="382"/>
        <end position="393"/>
    </location>
</feature>
<sequence>MVVPRLQHVELPYNEEQRWLKLKDLYSELDGVQSAKDLTGVLQRIFQVAGNETRQLTHDRSKEVLNSFGSSWHFEGLELFLEEIATEKENETFFRVILPFIVTLASSIEEFAPSEGILLCSQQRESGIVLDRRFIACVLASAFLCALPPPLDDAQVRSINFVHLFACFHRDPIQSTQAAKLRCLIHYFERLSNEWPDIGGRVFYSRQVIPSKSLPSLEDWMSCDLPLCPIIVDNKASIEDSGEHMLQVDFANRFIGGGVLGAGHVQEEIRFCINPELLVALMFMESMQDNEGIVIRGVERFSSYSGYGKTFEFTGDFKDHSQRDEDGDFQTTLVAIDATQFKNSPREAQYEECALIRELNKALVGFYNPELGSQVIQTHSDEESDDSSVESDDLLASSEDLVASSEELVVSSEDLVVSSEILVVSSEDLVPTSEETKQSSTQDVAVVKIQEFSDNLVNLALSQAVDEVKSNNNLIFEDCVDGDILTNVMKKSLIEVFGSTPEKARVYSESLLCPSPLPKCLSHSISGSNTPIVPGTPPSSPAMFDLEQTSFDSDEFHTSLCLDRSPGKGAAVNLSVKSFADSLSNSLMSCVELTSSLATAIASAATSPGHVAADTKEAFQKSPKKIGSPVKNGDSLISFLTRKVSKPKTPPSKSYSNGFNISEFVEDLSSLVNSSKLDRFAAVKDITDSSCIKFASPKQKLLEEFDQIEHDAKGKQNGEEFDVSDAKLFETFATKLSSSIVDSAIRSSICSKDDWNAHEMDAVYFTNENKTLDSDAVDLPSNHIGAVQSPQNAMQIDNKEFSNILNGHVDALLVETISTALTEAAEFYVGKTDLDFASSVVDGKEERVEGNGESDHFTQSEEMRSDTPEISALDESDISSSETSEDVQTDVNEQDKLSSETDSSVTPDTVGQTAEKLSQKIMFDGVMEASENITEKSVGATKDGELYTVEVNKSSSYSDEEVVYEQTLNEFAKHLSNLTVCGAVQIAEASLEAPTGEPRVRPIATGNWGCGVFRGTRNSRLSFSGWLHPQLGALW</sequence>
<organism evidence="9 10">
    <name type="scientific">Desmophyllum pertusum</name>
    <dbReference type="NCBI Taxonomy" id="174260"/>
    <lineage>
        <taxon>Eukaryota</taxon>
        <taxon>Metazoa</taxon>
        <taxon>Cnidaria</taxon>
        <taxon>Anthozoa</taxon>
        <taxon>Hexacorallia</taxon>
        <taxon>Scleractinia</taxon>
        <taxon>Caryophylliina</taxon>
        <taxon>Caryophylliidae</taxon>
        <taxon>Desmophyllum</taxon>
    </lineage>
</organism>
<accession>A0A9W9YHU7</accession>
<feature type="domain" description="PARG catalytic Macro" evidence="7">
    <location>
        <begin position="218"/>
        <end position="373"/>
    </location>
</feature>
<feature type="region of interest" description="Disordered" evidence="6">
    <location>
        <begin position="841"/>
        <end position="912"/>
    </location>
</feature>
<keyword evidence="10" id="KW-1185">Reference proteome</keyword>
<dbReference type="Proteomes" id="UP001163046">
    <property type="component" value="Unassembled WGS sequence"/>
</dbReference>
<evidence type="ECO:0000313" key="10">
    <source>
        <dbReference type="Proteomes" id="UP001163046"/>
    </source>
</evidence>
<evidence type="ECO:0000256" key="5">
    <source>
        <dbReference type="PIRSR" id="PIRSR607724-2"/>
    </source>
</evidence>
<evidence type="ECO:0000313" key="9">
    <source>
        <dbReference type="EMBL" id="KAJ7351024.1"/>
    </source>
</evidence>
<dbReference type="PANTHER" id="PTHR12837">
    <property type="entry name" value="POLY ADP-RIBOSE GLYCOHYDROLASE"/>
    <property type="match status" value="1"/>
</dbReference>